<dbReference type="Pfam" id="PF03975">
    <property type="entry name" value="CheD"/>
    <property type="match status" value="1"/>
</dbReference>
<dbReference type="GO" id="GO:0050568">
    <property type="term" value="F:protein-glutamine glutaminase activity"/>
    <property type="evidence" value="ECO:0007669"/>
    <property type="project" value="UniProtKB-UniRule"/>
</dbReference>
<dbReference type="SUPFAM" id="SSF64438">
    <property type="entry name" value="CNF1/YfiH-like putative cysteine hydrolases"/>
    <property type="match status" value="1"/>
</dbReference>
<evidence type="ECO:0000256" key="2">
    <source>
        <dbReference type="ARBA" id="ARBA00022801"/>
    </source>
</evidence>
<dbReference type="GO" id="GO:0006935">
    <property type="term" value="P:chemotaxis"/>
    <property type="evidence" value="ECO:0007669"/>
    <property type="project" value="UniProtKB-UniRule"/>
</dbReference>
<dbReference type="InterPro" id="IPR038592">
    <property type="entry name" value="CheD-like_sf"/>
</dbReference>
<comment type="catalytic activity">
    <reaction evidence="3">
        <text>L-glutaminyl-[protein] + H2O = L-glutamyl-[protein] + NH4(+)</text>
        <dbReference type="Rhea" id="RHEA:16441"/>
        <dbReference type="Rhea" id="RHEA-COMP:10207"/>
        <dbReference type="Rhea" id="RHEA-COMP:10208"/>
        <dbReference type="ChEBI" id="CHEBI:15377"/>
        <dbReference type="ChEBI" id="CHEBI:28938"/>
        <dbReference type="ChEBI" id="CHEBI:29973"/>
        <dbReference type="ChEBI" id="CHEBI:30011"/>
        <dbReference type="EC" id="3.5.1.44"/>
    </reaction>
</comment>
<keyword evidence="1 3" id="KW-0145">Chemotaxis</keyword>
<dbReference type="InterPro" id="IPR005659">
    <property type="entry name" value="Chemorcpt_Glu_NH3ase_CheD"/>
</dbReference>
<accession>A0A833H272</accession>
<dbReference type="EMBL" id="WBUI01000008">
    <property type="protein sequence ID" value="KAB2932641.1"/>
    <property type="molecule type" value="Genomic_DNA"/>
</dbReference>
<dbReference type="HAMAP" id="MF_01440">
    <property type="entry name" value="CheD"/>
    <property type="match status" value="1"/>
</dbReference>
<gene>
    <name evidence="3" type="primary">cheD</name>
    <name evidence="4" type="ORF">F9K24_09685</name>
</gene>
<comment type="similarity">
    <text evidence="3">Belongs to the CheD family.</text>
</comment>
<name>A0A833H272_9LEPT</name>
<proteinExistence type="inferred from homology"/>
<evidence type="ECO:0000256" key="3">
    <source>
        <dbReference type="HAMAP-Rule" id="MF_01440"/>
    </source>
</evidence>
<dbReference type="PANTHER" id="PTHR35147">
    <property type="entry name" value="CHEMORECEPTOR GLUTAMINE DEAMIDASE CHED-RELATED"/>
    <property type="match status" value="1"/>
</dbReference>
<dbReference type="PANTHER" id="PTHR35147:SF3">
    <property type="entry name" value="CHEMORECEPTOR GLUTAMINE DEAMIDASE CHED 1-RELATED"/>
    <property type="match status" value="1"/>
</dbReference>
<keyword evidence="2 3" id="KW-0378">Hydrolase</keyword>
<evidence type="ECO:0000313" key="5">
    <source>
        <dbReference type="Proteomes" id="UP000460298"/>
    </source>
</evidence>
<comment type="function">
    <text evidence="3">Probably deamidates glutamine residues to glutamate on methyl-accepting chemotaxis receptors (MCPs), playing an important role in chemotaxis.</text>
</comment>
<dbReference type="Proteomes" id="UP000460298">
    <property type="component" value="Unassembled WGS sequence"/>
</dbReference>
<dbReference type="Gene3D" id="3.30.1330.200">
    <property type="match status" value="1"/>
</dbReference>
<evidence type="ECO:0000256" key="1">
    <source>
        <dbReference type="ARBA" id="ARBA00022500"/>
    </source>
</evidence>
<dbReference type="EC" id="3.5.1.44" evidence="3"/>
<dbReference type="CDD" id="cd16352">
    <property type="entry name" value="CheD"/>
    <property type="match status" value="1"/>
</dbReference>
<reference evidence="4 5" key="1">
    <citation type="submission" date="2019-10" db="EMBL/GenBank/DDBJ databases">
        <title>Extracellular Electron Transfer in a Candidatus Methanoperedens spp. Enrichment Culture.</title>
        <authorList>
            <person name="Berger S."/>
            <person name="Rangel Shaw D."/>
            <person name="Berben T."/>
            <person name="In 'T Zandt M."/>
            <person name="Frank J."/>
            <person name="Reimann J."/>
            <person name="Jetten M.S.M."/>
            <person name="Welte C.U."/>
        </authorList>
    </citation>
    <scope>NUCLEOTIDE SEQUENCE [LARGE SCALE GENOMIC DNA]</scope>
    <source>
        <strain evidence="4">SB12</strain>
    </source>
</reference>
<comment type="caution">
    <text evidence="4">The sequence shown here is derived from an EMBL/GenBank/DDBJ whole genome shotgun (WGS) entry which is preliminary data.</text>
</comment>
<evidence type="ECO:0000313" key="4">
    <source>
        <dbReference type="EMBL" id="KAB2932641.1"/>
    </source>
</evidence>
<protein>
    <recommendedName>
        <fullName evidence="3">Probable chemoreceptor glutamine deamidase CheD</fullName>
        <ecNumber evidence="3">3.5.1.44</ecNumber>
    </recommendedName>
</protein>
<organism evidence="4 5">
    <name type="scientific">Leptonema illini</name>
    <dbReference type="NCBI Taxonomy" id="183"/>
    <lineage>
        <taxon>Bacteria</taxon>
        <taxon>Pseudomonadati</taxon>
        <taxon>Spirochaetota</taxon>
        <taxon>Spirochaetia</taxon>
        <taxon>Leptospirales</taxon>
        <taxon>Leptospiraceae</taxon>
        <taxon>Leptonema</taxon>
    </lineage>
</organism>
<dbReference type="InterPro" id="IPR011324">
    <property type="entry name" value="Cytotoxic_necrot_fac-like_cat"/>
</dbReference>
<dbReference type="AlphaFoldDB" id="A0A833H272"/>
<sequence>MKGSLENRMSEYNPIDPPDSILDVFLHPGEFYWGRENTRIRTLLGSCVSVALWHPVHHTGGMCHFMLPGGKGQRHPKYADAVVEMMLDEISKGTGRPNEYHAKVFGGGHMFSRIDEKFKRGGHVGQANVDAAFTLLNAAGFRIVATDTGGYRYRKLIFDLWSGHVYLQKQEKAPDWVDPDPDRV</sequence>